<gene>
    <name evidence="4" type="ORF">PLANPX_3358</name>
</gene>
<dbReference type="KEGG" id="lpav:PLANPX_3358"/>
<dbReference type="GO" id="GO:0003935">
    <property type="term" value="F:GTP cyclohydrolase II activity"/>
    <property type="evidence" value="ECO:0007669"/>
    <property type="project" value="UniProtKB-EC"/>
</dbReference>
<dbReference type="NCBIfam" id="TIGR02464">
    <property type="entry name" value="ribofla_fusion"/>
    <property type="match status" value="1"/>
</dbReference>
<reference evidence="5" key="1">
    <citation type="submission" date="2019-10" db="EMBL/GenBank/DDBJ databases">
        <title>Lacipirellula parvula gen. nov., sp. nov., representing a lineage of planctomycetes widespread in freshwater anoxic habitats, and description of the family Lacipirellulaceae.</title>
        <authorList>
            <person name="Dedysh S.N."/>
            <person name="Kulichevskaya I.S."/>
            <person name="Beletsky A.V."/>
            <person name="Rakitin A.L."/>
            <person name="Mardanov A.V."/>
            <person name="Ivanova A.A."/>
            <person name="Saltykova V.X."/>
            <person name="Rijpstra W.I.C."/>
            <person name="Sinninghe Damste J.S."/>
            <person name="Ravin N.V."/>
        </authorList>
    </citation>
    <scope>NUCLEOTIDE SEQUENCE [LARGE SCALE GENOMIC DNA]</scope>
    <source>
        <strain evidence="5">PX69</strain>
    </source>
</reference>
<keyword evidence="4" id="KW-0378">Hydrolase</keyword>
<name>A0A5K7XHJ8_9BACT</name>
<dbReference type="InterPro" id="IPR037238">
    <property type="entry name" value="YbiA-like_sf"/>
</dbReference>
<accession>A0A5K7XHJ8</accession>
<evidence type="ECO:0000313" key="4">
    <source>
        <dbReference type="EMBL" id="BBO33746.1"/>
    </source>
</evidence>
<sequence>MAIAFYSVAEPFGEFSNFAPYGVELDGRWYPTVEHYFQAMKFRDAGHAEAIRRAANPKLAKQLGHSRRIPLRDDWEAAKVEVMRTAVRKKFATHPALAALLLGTGDAELIEAAPSDYFWGCGQHGGGQNWLGRILMEVRAELRSQAEG</sequence>
<organism evidence="4 5">
    <name type="scientific">Lacipirellula parvula</name>
    <dbReference type="NCBI Taxonomy" id="2650471"/>
    <lineage>
        <taxon>Bacteria</taxon>
        <taxon>Pseudomonadati</taxon>
        <taxon>Planctomycetota</taxon>
        <taxon>Planctomycetia</taxon>
        <taxon>Pirellulales</taxon>
        <taxon>Lacipirellulaceae</taxon>
        <taxon>Lacipirellula</taxon>
    </lineage>
</organism>
<dbReference type="Gene3D" id="1.10.357.40">
    <property type="entry name" value="YbiA-like"/>
    <property type="match status" value="1"/>
</dbReference>
<dbReference type="CDD" id="cd15457">
    <property type="entry name" value="NADAR"/>
    <property type="match status" value="1"/>
</dbReference>
<keyword evidence="5" id="KW-1185">Reference proteome</keyword>
<dbReference type="Proteomes" id="UP000326837">
    <property type="component" value="Chromosome"/>
</dbReference>
<protein>
    <submittedName>
        <fullName evidence="4">GTP cyclohydrolase II</fullName>
        <ecNumber evidence="4">3.5.4.25</ecNumber>
    </submittedName>
</protein>
<dbReference type="Pfam" id="PF08719">
    <property type="entry name" value="NADAR"/>
    <property type="match status" value="1"/>
</dbReference>
<comment type="catalytic activity">
    <reaction evidence="1">
        <text>5-amino-6-(5-phospho-D-ribosylamino)uracil + H2O = 5,6-diaminouracil + D-ribose 5-phosphate</text>
        <dbReference type="Rhea" id="RHEA:55020"/>
        <dbReference type="ChEBI" id="CHEBI:15377"/>
        <dbReference type="ChEBI" id="CHEBI:46252"/>
        <dbReference type="ChEBI" id="CHEBI:58453"/>
        <dbReference type="ChEBI" id="CHEBI:78346"/>
    </reaction>
</comment>
<comment type="catalytic activity">
    <reaction evidence="2">
        <text>2,5-diamino-6-hydroxy-4-(5-phosphoribosylamino)-pyrimidine + H2O = 2,5,6-triamino-4-hydroxypyrimidine + D-ribose 5-phosphate</text>
        <dbReference type="Rhea" id="RHEA:23436"/>
        <dbReference type="ChEBI" id="CHEBI:15377"/>
        <dbReference type="ChEBI" id="CHEBI:58614"/>
        <dbReference type="ChEBI" id="CHEBI:78346"/>
        <dbReference type="ChEBI" id="CHEBI:137796"/>
    </reaction>
</comment>
<evidence type="ECO:0000256" key="1">
    <source>
        <dbReference type="ARBA" id="ARBA00000022"/>
    </source>
</evidence>
<dbReference type="InterPro" id="IPR012816">
    <property type="entry name" value="NADAR"/>
</dbReference>
<evidence type="ECO:0000313" key="5">
    <source>
        <dbReference type="Proteomes" id="UP000326837"/>
    </source>
</evidence>
<dbReference type="EC" id="3.5.4.25" evidence="4"/>
<dbReference type="EMBL" id="AP021861">
    <property type="protein sequence ID" value="BBO33746.1"/>
    <property type="molecule type" value="Genomic_DNA"/>
</dbReference>
<feature type="domain" description="NADAR" evidence="3">
    <location>
        <begin position="5"/>
        <end position="143"/>
    </location>
</feature>
<evidence type="ECO:0000259" key="3">
    <source>
        <dbReference type="Pfam" id="PF08719"/>
    </source>
</evidence>
<dbReference type="AlphaFoldDB" id="A0A5K7XHJ8"/>
<dbReference type="SUPFAM" id="SSF143990">
    <property type="entry name" value="YbiA-like"/>
    <property type="match status" value="1"/>
</dbReference>
<evidence type="ECO:0000256" key="2">
    <source>
        <dbReference type="ARBA" id="ARBA00000751"/>
    </source>
</evidence>
<proteinExistence type="predicted"/>